<dbReference type="PROSITE" id="PS00463">
    <property type="entry name" value="ZN2_CY6_FUNGAL_1"/>
    <property type="match status" value="1"/>
</dbReference>
<dbReference type="SMART" id="SM00066">
    <property type="entry name" value="GAL4"/>
    <property type="match status" value="1"/>
</dbReference>
<dbReference type="InterPro" id="IPR053181">
    <property type="entry name" value="EcdB-like_regulator"/>
</dbReference>
<evidence type="ECO:0000313" key="5">
    <source>
        <dbReference type="EMBL" id="KAK3669721.1"/>
    </source>
</evidence>
<dbReference type="CDD" id="cd12148">
    <property type="entry name" value="fungal_TF_MHR"/>
    <property type="match status" value="1"/>
</dbReference>
<protein>
    <recommendedName>
        <fullName evidence="4">Zn(2)-C6 fungal-type domain-containing protein</fullName>
    </recommendedName>
</protein>
<keyword evidence="1" id="KW-0479">Metal-binding</keyword>
<evidence type="ECO:0000256" key="3">
    <source>
        <dbReference type="SAM" id="MobiDB-lite"/>
    </source>
</evidence>
<dbReference type="CDD" id="cd00067">
    <property type="entry name" value="GAL4"/>
    <property type="match status" value="1"/>
</dbReference>
<dbReference type="Gene3D" id="4.10.240.10">
    <property type="entry name" value="Zn(2)-C6 fungal-type DNA-binding domain"/>
    <property type="match status" value="1"/>
</dbReference>
<dbReference type="GO" id="GO:0000981">
    <property type="term" value="F:DNA-binding transcription factor activity, RNA polymerase II-specific"/>
    <property type="evidence" value="ECO:0007669"/>
    <property type="project" value="InterPro"/>
</dbReference>
<sequence length="716" mass="80319">MASFAHPRSSDSSQRRARAATAVQACQTCRNRKSKCDEQRPKCGLCQRLNVDCEYREPLPTKKDKTMVHILDTLTRLENKFDNMAITQGSSPDMNSPGARASVSGTSSVSLVKASHSETGQRHTEGSAASANVQKSYQHLTVPHKIMLWPGIYIHLLNSGISAASDLQYVLQEGTPWFIKREMSKHPDPLPSDVGLPCFTMATGNTEQGRASNVVFPTLGAQQMQELSDAYFNTFNVLYPVLNREAFMNGTVARLLRDGYGDGDSGSVLALLVFALGAVAVGGVFERPVSVVNGQPSGFRGGTIDHPPGLALFNEARRRLGFIWTQCTLENVQLNLLQATYYEATSRHLDFWRCTVAASMACQVLIRCEQIDWSSATGDLVKRAYWTCVLSEDLYHLDLDFPQTGIHTMEDEVPLPYFHEAQEQHQGSSVAGGSAQANQERSHFQYHFLAMIALRRLIARIHNVIHECERAMQAEPLWRGSRRTSGTQAHKTFAASSAQAENFDDYGGPPVAVIREMMRQLDSWRALLPRPLQWSDSDKFEFPATDPMTRRPNEPLFSPDQGPIPIGHKYNLDVVTAQLRTRFYYARFMMYRPFVYKALHFPELMIAEDGSCCGLALKSACMWPLAMAPPKNKKRLVPHMFAWTQNFMGILLVLNMCSVNDCLRQIVDEGTVVSRREIESTIGLLLEWMRDVKQVDGIAEWSWGILEPLYGLRPER</sequence>
<evidence type="ECO:0000256" key="1">
    <source>
        <dbReference type="ARBA" id="ARBA00022723"/>
    </source>
</evidence>
<name>A0AAE0TS72_9PEZI</name>
<evidence type="ECO:0000313" key="6">
    <source>
        <dbReference type="Proteomes" id="UP001274830"/>
    </source>
</evidence>
<dbReference type="GO" id="GO:0006351">
    <property type="term" value="P:DNA-templated transcription"/>
    <property type="evidence" value="ECO:0007669"/>
    <property type="project" value="InterPro"/>
</dbReference>
<dbReference type="PANTHER" id="PTHR47785:SF6">
    <property type="entry name" value="ZN(II)2CYS6 TRANSCRIPTION FACTOR (EUROFUNG)"/>
    <property type="match status" value="1"/>
</dbReference>
<dbReference type="EMBL" id="JAUTXT010000074">
    <property type="protein sequence ID" value="KAK3669721.1"/>
    <property type="molecule type" value="Genomic_DNA"/>
</dbReference>
<dbReference type="InterPro" id="IPR001138">
    <property type="entry name" value="Zn2Cys6_DnaBD"/>
</dbReference>
<feature type="domain" description="Zn(2)-C6 fungal-type" evidence="4">
    <location>
        <begin position="25"/>
        <end position="55"/>
    </location>
</feature>
<dbReference type="AlphaFoldDB" id="A0AAE0TS72"/>
<evidence type="ECO:0000259" key="4">
    <source>
        <dbReference type="PROSITE" id="PS50048"/>
    </source>
</evidence>
<evidence type="ECO:0000256" key="2">
    <source>
        <dbReference type="ARBA" id="ARBA00023242"/>
    </source>
</evidence>
<organism evidence="5 6">
    <name type="scientific">Recurvomyces mirabilis</name>
    <dbReference type="NCBI Taxonomy" id="574656"/>
    <lineage>
        <taxon>Eukaryota</taxon>
        <taxon>Fungi</taxon>
        <taxon>Dikarya</taxon>
        <taxon>Ascomycota</taxon>
        <taxon>Pezizomycotina</taxon>
        <taxon>Dothideomycetes</taxon>
        <taxon>Dothideomycetidae</taxon>
        <taxon>Mycosphaerellales</taxon>
        <taxon>Teratosphaeriaceae</taxon>
        <taxon>Recurvomyces</taxon>
    </lineage>
</organism>
<keyword evidence="6" id="KW-1185">Reference proteome</keyword>
<accession>A0AAE0TS72</accession>
<gene>
    <name evidence="5" type="ORF">LTR78_010404</name>
</gene>
<dbReference type="PROSITE" id="PS50048">
    <property type="entry name" value="ZN2_CY6_FUNGAL_2"/>
    <property type="match status" value="1"/>
</dbReference>
<dbReference type="GO" id="GO:0003677">
    <property type="term" value="F:DNA binding"/>
    <property type="evidence" value="ECO:0007669"/>
    <property type="project" value="InterPro"/>
</dbReference>
<proteinExistence type="predicted"/>
<reference evidence="5" key="1">
    <citation type="submission" date="2023-07" db="EMBL/GenBank/DDBJ databases">
        <title>Black Yeasts Isolated from many extreme environments.</title>
        <authorList>
            <person name="Coleine C."/>
            <person name="Stajich J.E."/>
            <person name="Selbmann L."/>
        </authorList>
    </citation>
    <scope>NUCLEOTIDE SEQUENCE</scope>
    <source>
        <strain evidence="5">CCFEE 5485</strain>
    </source>
</reference>
<keyword evidence="2" id="KW-0539">Nucleus</keyword>
<dbReference type="SUPFAM" id="SSF57701">
    <property type="entry name" value="Zn2/Cys6 DNA-binding domain"/>
    <property type="match status" value="1"/>
</dbReference>
<dbReference type="PANTHER" id="PTHR47785">
    <property type="entry name" value="ZN(II)2CYS6 TRANSCRIPTION FACTOR (EUROFUNG)-RELATED-RELATED"/>
    <property type="match status" value="1"/>
</dbReference>
<feature type="region of interest" description="Disordered" evidence="3">
    <location>
        <begin position="86"/>
        <end position="107"/>
    </location>
</feature>
<dbReference type="InterPro" id="IPR007219">
    <property type="entry name" value="XnlR_reg_dom"/>
</dbReference>
<dbReference type="GO" id="GO:0008270">
    <property type="term" value="F:zinc ion binding"/>
    <property type="evidence" value="ECO:0007669"/>
    <property type="project" value="InterPro"/>
</dbReference>
<dbReference type="Pfam" id="PF04082">
    <property type="entry name" value="Fungal_trans"/>
    <property type="match status" value="1"/>
</dbReference>
<dbReference type="InterPro" id="IPR036864">
    <property type="entry name" value="Zn2-C6_fun-type_DNA-bd_sf"/>
</dbReference>
<dbReference type="Pfam" id="PF00172">
    <property type="entry name" value="Zn_clus"/>
    <property type="match status" value="1"/>
</dbReference>
<dbReference type="Proteomes" id="UP001274830">
    <property type="component" value="Unassembled WGS sequence"/>
</dbReference>
<comment type="caution">
    <text evidence="5">The sequence shown here is derived from an EMBL/GenBank/DDBJ whole genome shotgun (WGS) entry which is preliminary data.</text>
</comment>